<dbReference type="EMBL" id="CP041186">
    <property type="protein sequence ID" value="QDG51516.1"/>
    <property type="molecule type" value="Genomic_DNA"/>
</dbReference>
<proteinExistence type="predicted"/>
<dbReference type="OrthoDB" id="5481749at2"/>
<dbReference type="NCBIfam" id="NF012200">
    <property type="entry name" value="choice_anch_D"/>
    <property type="match status" value="1"/>
</dbReference>
<dbReference type="Proteomes" id="UP000315995">
    <property type="component" value="Chromosome"/>
</dbReference>
<name>A0A4Y6PT67_PERCE</name>
<accession>A0A4Y6PT67</accession>
<keyword evidence="2" id="KW-1185">Reference proteome</keyword>
<dbReference type="PROSITE" id="PS51257">
    <property type="entry name" value="PROKAR_LIPOPROTEIN"/>
    <property type="match status" value="1"/>
</dbReference>
<reference evidence="1 2" key="1">
    <citation type="submission" date="2019-06" db="EMBL/GenBank/DDBJ databases">
        <title>Persicimonas caeni gen. nov., sp. nov., a predatory bacterium isolated from solar saltern.</title>
        <authorList>
            <person name="Wang S."/>
        </authorList>
    </citation>
    <scope>NUCLEOTIDE SEQUENCE [LARGE SCALE GENOMIC DNA]</scope>
    <source>
        <strain evidence="1 2">YN101</strain>
    </source>
</reference>
<organism evidence="1 2">
    <name type="scientific">Persicimonas caeni</name>
    <dbReference type="NCBI Taxonomy" id="2292766"/>
    <lineage>
        <taxon>Bacteria</taxon>
        <taxon>Deltaproteobacteria</taxon>
        <taxon>Bradymonadales</taxon>
        <taxon>Bradymonadaceae</taxon>
        <taxon>Persicimonas</taxon>
    </lineage>
</organism>
<gene>
    <name evidence="1" type="ORF">FIV42_12400</name>
</gene>
<dbReference type="AlphaFoldDB" id="A0A4Y6PT67"/>
<dbReference type="Gene3D" id="2.60.40.10">
    <property type="entry name" value="Immunoglobulins"/>
    <property type="match status" value="3"/>
</dbReference>
<accession>A0A5B8Y6A7</accession>
<protein>
    <submittedName>
        <fullName evidence="1">Choice-of-anchor D domain-containing protein</fullName>
    </submittedName>
</protein>
<sequence>MGNVMRLQRETVRRWARLAVLLVASVTISGCTGCVEETDETVDFFKPHEYGEWEYRGEPDIDGPERLLIGDVLEGETVSRDVEVTNVGRNLLKLGEWQIEGRFRLSFPRHDGRPPVELMPGEAVTATITYTAHNTDRAEGVLSVESNDPDEGIFEIPLYANADFPCLELDPADEVDFGMAELGETSRRFIIAKSCARRSPTTFSVTSLDGADEFSLLDNQFRSQVTLEPGAQVRIPIGFSPETPGEYEGAVFIRSDDDLEPNRVVDLQGRGRPYDCPEPVIRAYNPERGEAIADPMGELQVVPLDDIDLDASLSRDPEGSGISRVEWRLAERPADSTEGLANTSGEQSSLWMQLAGTYVVELDVWNELGVKSCEPARMTLKSISDEDIHIQLVWNTPADPNETDQSGSDVDIHLLHPNANLHWNSPPWDCFWQNMEPDWGETGVAIDNPSLDIDDVDGAGPENINLDNPEVETTYNVGAYYFSDHNYGRSYVTVRIYIGGQLAYEAQRKPMDNQEFWHVANIDWPSGEVIEVDRLYQSFP</sequence>
<evidence type="ECO:0000313" key="2">
    <source>
        <dbReference type="Proteomes" id="UP000315995"/>
    </source>
</evidence>
<evidence type="ECO:0000313" key="1">
    <source>
        <dbReference type="EMBL" id="QDG51516.1"/>
    </source>
</evidence>
<dbReference type="InterPro" id="IPR013783">
    <property type="entry name" value="Ig-like_fold"/>
</dbReference>